<dbReference type="PANTHER" id="PTHR33619:SF3">
    <property type="entry name" value="POLYSACCHARIDE EXPORT PROTEIN GFCE-RELATED"/>
    <property type="match status" value="1"/>
</dbReference>
<evidence type="ECO:0000259" key="3">
    <source>
        <dbReference type="Pfam" id="PF02563"/>
    </source>
</evidence>
<dbReference type="InterPro" id="IPR003715">
    <property type="entry name" value="Poly_export_N"/>
</dbReference>
<evidence type="ECO:0000256" key="1">
    <source>
        <dbReference type="ARBA" id="ARBA00022729"/>
    </source>
</evidence>
<evidence type="ECO:0000259" key="4">
    <source>
        <dbReference type="Pfam" id="PF10531"/>
    </source>
</evidence>
<dbReference type="EMBL" id="QKZL01000047">
    <property type="protein sequence ID" value="PZX10351.1"/>
    <property type="molecule type" value="Genomic_DNA"/>
</dbReference>
<feature type="domain" description="Polysaccharide export protein N-terminal" evidence="3">
    <location>
        <begin position="27"/>
        <end position="88"/>
    </location>
</feature>
<protein>
    <submittedName>
        <fullName evidence="5">SLBB domain-containing protein</fullName>
    </submittedName>
</protein>
<accession>A0A2W7MSA1</accession>
<organism evidence="5 6">
    <name type="scientific">Palleronia aestuarii</name>
    <dbReference type="NCBI Taxonomy" id="568105"/>
    <lineage>
        <taxon>Bacteria</taxon>
        <taxon>Pseudomonadati</taxon>
        <taxon>Pseudomonadota</taxon>
        <taxon>Alphaproteobacteria</taxon>
        <taxon>Rhodobacterales</taxon>
        <taxon>Roseobacteraceae</taxon>
        <taxon>Palleronia</taxon>
    </lineage>
</organism>
<feature type="coiled-coil region" evidence="2">
    <location>
        <begin position="332"/>
        <end position="366"/>
    </location>
</feature>
<dbReference type="Gene3D" id="3.10.560.10">
    <property type="entry name" value="Outer membrane lipoprotein wza domain like"/>
    <property type="match status" value="1"/>
</dbReference>
<dbReference type="InterPro" id="IPR019554">
    <property type="entry name" value="Soluble_ligand-bd"/>
</dbReference>
<dbReference type="Proteomes" id="UP000248916">
    <property type="component" value="Unassembled WGS sequence"/>
</dbReference>
<comment type="caution">
    <text evidence="5">The sequence shown here is derived from an EMBL/GenBank/DDBJ whole genome shotgun (WGS) entry which is preliminary data.</text>
</comment>
<proteinExistence type="predicted"/>
<dbReference type="InterPro" id="IPR049712">
    <property type="entry name" value="Poly_export"/>
</dbReference>
<feature type="domain" description="Soluble ligand binding" evidence="4">
    <location>
        <begin position="121"/>
        <end position="154"/>
    </location>
</feature>
<dbReference type="Pfam" id="PF10531">
    <property type="entry name" value="SLBB"/>
    <property type="match status" value="1"/>
</dbReference>
<dbReference type="Gene3D" id="3.30.1950.10">
    <property type="entry name" value="wza like domain"/>
    <property type="match status" value="1"/>
</dbReference>
<sequence>MIQYWVGIRRVVLAGVVFLATAMPISSQEAVRLAPGDTVTFSVIGASGLDRQTTVGADGTIYLPLAGKITASGLTVDDLRETVYTILKDRAYRASGPNGEDVWRELQPDEIFLDIFEFRPIYIGGDVYRPGAIPYRPGLTVRQALAVAGGVGRAVEDSSQQNLMSLSENRAIMVGRIDTQRIGLEQLRTDLQALNAASDANPHATPVQPLTGDSPSELETLAQRWLDARADLRRSRQSGSELVLNRMDSRLDVLEELESASHESLQFEEDDFERIQQLVERGVVPPSAETDARRGLLQSSIRTLETGGEVLQMRLEMARFEEDSKAERTNDRINLLEQISQRTAELRDMERQLQAINDQLAVLGAMPIGAPEVSVDIRIFRATADGVEGESATPGMMLLPGDVLEVTVSLPDGTSPAMR</sequence>
<evidence type="ECO:0000313" key="5">
    <source>
        <dbReference type="EMBL" id="PZX10351.1"/>
    </source>
</evidence>
<evidence type="ECO:0000313" key="6">
    <source>
        <dbReference type="Proteomes" id="UP000248916"/>
    </source>
</evidence>
<keyword evidence="1" id="KW-0732">Signal</keyword>
<keyword evidence="6" id="KW-1185">Reference proteome</keyword>
<dbReference type="Pfam" id="PF02563">
    <property type="entry name" value="Poly_export"/>
    <property type="match status" value="1"/>
</dbReference>
<gene>
    <name evidence="5" type="ORF">LX81_04232</name>
</gene>
<dbReference type="PANTHER" id="PTHR33619">
    <property type="entry name" value="POLYSACCHARIDE EXPORT PROTEIN GFCE-RELATED"/>
    <property type="match status" value="1"/>
</dbReference>
<dbReference type="AlphaFoldDB" id="A0A2W7MSA1"/>
<dbReference type="GO" id="GO:0015159">
    <property type="term" value="F:polysaccharide transmembrane transporter activity"/>
    <property type="evidence" value="ECO:0007669"/>
    <property type="project" value="InterPro"/>
</dbReference>
<reference evidence="5 6" key="1">
    <citation type="submission" date="2018-06" db="EMBL/GenBank/DDBJ databases">
        <title>Genomic Encyclopedia of Archaeal and Bacterial Type Strains, Phase II (KMG-II): from individual species to whole genera.</title>
        <authorList>
            <person name="Goeker M."/>
        </authorList>
    </citation>
    <scope>NUCLEOTIDE SEQUENCE [LARGE SCALE GENOMIC DNA]</scope>
    <source>
        <strain evidence="5 6">DSM 22009</strain>
    </source>
</reference>
<keyword evidence="2" id="KW-0175">Coiled coil</keyword>
<evidence type="ECO:0000256" key="2">
    <source>
        <dbReference type="SAM" id="Coils"/>
    </source>
</evidence>
<name>A0A2W7MSA1_9RHOB</name>